<dbReference type="InterPro" id="IPR045845">
    <property type="entry name" value="BSK"/>
</dbReference>
<proteinExistence type="predicted"/>
<dbReference type="GO" id="GO:0005524">
    <property type="term" value="F:ATP binding"/>
    <property type="evidence" value="ECO:0007669"/>
    <property type="project" value="UniProtKB-KW"/>
</dbReference>
<accession>A0A427AS59</accession>
<dbReference type="PANTHER" id="PTHR45863">
    <property type="entry name" value="SERINE/THREONINE-PROTEIN KINASE BSK5"/>
    <property type="match status" value="1"/>
</dbReference>
<dbReference type="Gene3D" id="1.25.40.10">
    <property type="entry name" value="Tetratricopeptide repeat domain"/>
    <property type="match status" value="1"/>
</dbReference>
<dbReference type="EMBL" id="AMZH03001497">
    <property type="protein sequence ID" value="RRT79089.1"/>
    <property type="molecule type" value="Genomic_DNA"/>
</dbReference>
<keyword evidence="5" id="KW-0547">Nucleotide-binding</keyword>
<dbReference type="GO" id="GO:0009742">
    <property type="term" value="P:brassinosteroid mediated signaling pathway"/>
    <property type="evidence" value="ECO:0007669"/>
    <property type="project" value="InterPro"/>
</dbReference>
<sequence length="75" mass="8318">MTSPTVLARRCVSYLMNNMLQEALGDAMQAQEVSPEWPTAYYLQAAVLLSLGMDSDAEETIKHGANLEAKRKTRT</sequence>
<keyword evidence="3" id="KW-0723">Serine/threonine-protein kinase</keyword>
<gene>
    <name evidence="10" type="ORF">B296_00008568</name>
</gene>
<keyword evidence="4" id="KW-0808">Transferase</keyword>
<dbReference type="Proteomes" id="UP000287651">
    <property type="component" value="Unassembled WGS sequence"/>
</dbReference>
<comment type="caution">
    <text evidence="10">The sequence shown here is derived from an EMBL/GenBank/DDBJ whole genome shotgun (WGS) entry which is preliminary data.</text>
</comment>
<dbReference type="GO" id="GO:0005886">
    <property type="term" value="C:plasma membrane"/>
    <property type="evidence" value="ECO:0007669"/>
    <property type="project" value="UniProtKB-SubCell"/>
</dbReference>
<evidence type="ECO:0000256" key="6">
    <source>
        <dbReference type="ARBA" id="ARBA00022777"/>
    </source>
</evidence>
<evidence type="ECO:0000256" key="8">
    <source>
        <dbReference type="ARBA" id="ARBA00023136"/>
    </source>
</evidence>
<evidence type="ECO:0000256" key="7">
    <source>
        <dbReference type="ARBA" id="ARBA00022840"/>
    </source>
</evidence>
<evidence type="ECO:0000313" key="10">
    <source>
        <dbReference type="EMBL" id="RRT79089.1"/>
    </source>
</evidence>
<evidence type="ECO:0000256" key="3">
    <source>
        <dbReference type="ARBA" id="ARBA00022527"/>
    </source>
</evidence>
<feature type="domain" description="Serine/threonine-protein kinase BSK1-like TPR repeats" evidence="9">
    <location>
        <begin position="1"/>
        <end position="45"/>
    </location>
</feature>
<reference evidence="10 11" key="1">
    <citation type="journal article" date="2014" name="Agronomy (Basel)">
        <title>A Draft Genome Sequence for Ensete ventricosum, the Drought-Tolerant Tree Against Hunger.</title>
        <authorList>
            <person name="Harrison J."/>
            <person name="Moore K.A."/>
            <person name="Paszkiewicz K."/>
            <person name="Jones T."/>
            <person name="Grant M."/>
            <person name="Ambacheew D."/>
            <person name="Muzemil S."/>
            <person name="Studholme D.J."/>
        </authorList>
    </citation>
    <scope>NUCLEOTIDE SEQUENCE [LARGE SCALE GENOMIC DNA]</scope>
</reference>
<dbReference type="Pfam" id="PF25575">
    <property type="entry name" value="TPR_BSK1_C"/>
    <property type="match status" value="1"/>
</dbReference>
<organism evidence="10 11">
    <name type="scientific">Ensete ventricosum</name>
    <name type="common">Abyssinian banana</name>
    <name type="synonym">Musa ensete</name>
    <dbReference type="NCBI Taxonomy" id="4639"/>
    <lineage>
        <taxon>Eukaryota</taxon>
        <taxon>Viridiplantae</taxon>
        <taxon>Streptophyta</taxon>
        <taxon>Embryophyta</taxon>
        <taxon>Tracheophyta</taxon>
        <taxon>Spermatophyta</taxon>
        <taxon>Magnoliopsida</taxon>
        <taxon>Liliopsida</taxon>
        <taxon>Zingiberales</taxon>
        <taxon>Musaceae</taxon>
        <taxon>Ensete</taxon>
    </lineage>
</organism>
<name>A0A427AS59_ENSVE</name>
<evidence type="ECO:0000256" key="4">
    <source>
        <dbReference type="ARBA" id="ARBA00022679"/>
    </source>
</evidence>
<dbReference type="GO" id="GO:0004674">
    <property type="term" value="F:protein serine/threonine kinase activity"/>
    <property type="evidence" value="ECO:0007669"/>
    <property type="project" value="UniProtKB-KW"/>
</dbReference>
<comment type="subcellular location">
    <subcellularLocation>
        <location evidence="1">Cell membrane</location>
    </subcellularLocation>
</comment>
<evidence type="ECO:0000256" key="2">
    <source>
        <dbReference type="ARBA" id="ARBA00022475"/>
    </source>
</evidence>
<keyword evidence="2" id="KW-1003">Cell membrane</keyword>
<evidence type="ECO:0000259" key="9">
    <source>
        <dbReference type="Pfam" id="PF25575"/>
    </source>
</evidence>
<dbReference type="InterPro" id="IPR058209">
    <property type="entry name" value="TPR_BSK1_C"/>
</dbReference>
<dbReference type="SUPFAM" id="SSF48452">
    <property type="entry name" value="TPR-like"/>
    <property type="match status" value="1"/>
</dbReference>
<protein>
    <recommendedName>
        <fullName evidence="9">Serine/threonine-protein kinase BSK1-like TPR repeats domain-containing protein</fullName>
    </recommendedName>
</protein>
<dbReference type="AlphaFoldDB" id="A0A427AS59"/>
<keyword evidence="8" id="KW-0472">Membrane</keyword>
<keyword evidence="7" id="KW-0067">ATP-binding</keyword>
<evidence type="ECO:0000256" key="5">
    <source>
        <dbReference type="ARBA" id="ARBA00022741"/>
    </source>
</evidence>
<dbReference type="PANTHER" id="PTHR45863:SF7">
    <property type="entry name" value="SERINE_THREONINE-PROTEIN KINASE BSK5"/>
    <property type="match status" value="1"/>
</dbReference>
<evidence type="ECO:0000256" key="1">
    <source>
        <dbReference type="ARBA" id="ARBA00004236"/>
    </source>
</evidence>
<evidence type="ECO:0000313" key="11">
    <source>
        <dbReference type="Proteomes" id="UP000287651"/>
    </source>
</evidence>
<keyword evidence="6" id="KW-0418">Kinase</keyword>
<dbReference type="InterPro" id="IPR011990">
    <property type="entry name" value="TPR-like_helical_dom_sf"/>
</dbReference>